<dbReference type="Gene3D" id="1.20.1260.100">
    <property type="entry name" value="TspO/MBR protein"/>
    <property type="match status" value="1"/>
</dbReference>
<sequence length="158" mass="18000">MKKRILYITISVAVCLLIGFLSSIATQSSVNDWYVTLNKPGFTPPNSLFAPVWTVLYILMGVSAGIVWSKGYHHIWVKTALYHFVFQLLFNALWSIVFFGLKNPLLGLVVILILLTLIMLTIRWFRVISKPAALLLVPYLLWVAFASALNYKIWELNP</sequence>
<dbReference type="AlphaFoldDB" id="A0A6I5KT31"/>
<feature type="transmembrane region" description="Helical" evidence="6">
    <location>
        <begin position="105"/>
        <end position="125"/>
    </location>
</feature>
<feature type="transmembrane region" description="Helical" evidence="6">
    <location>
        <begin position="80"/>
        <end position="99"/>
    </location>
</feature>
<dbReference type="PANTHER" id="PTHR10057">
    <property type="entry name" value="PERIPHERAL-TYPE BENZODIAZEPINE RECEPTOR"/>
    <property type="match status" value="1"/>
</dbReference>
<evidence type="ECO:0000256" key="2">
    <source>
        <dbReference type="ARBA" id="ARBA00007524"/>
    </source>
</evidence>
<protein>
    <submittedName>
        <fullName evidence="7">Tryptophan-rich sensory protein</fullName>
    </submittedName>
</protein>
<evidence type="ECO:0000256" key="6">
    <source>
        <dbReference type="SAM" id="Phobius"/>
    </source>
</evidence>
<comment type="similarity">
    <text evidence="2">Belongs to the TspO/BZRP family.</text>
</comment>
<evidence type="ECO:0000256" key="5">
    <source>
        <dbReference type="ARBA" id="ARBA00023136"/>
    </source>
</evidence>
<evidence type="ECO:0000256" key="1">
    <source>
        <dbReference type="ARBA" id="ARBA00004141"/>
    </source>
</evidence>
<evidence type="ECO:0000256" key="3">
    <source>
        <dbReference type="ARBA" id="ARBA00022692"/>
    </source>
</evidence>
<dbReference type="Proteomes" id="UP000468707">
    <property type="component" value="Unassembled WGS sequence"/>
</dbReference>
<dbReference type="EMBL" id="JAAAMI010000001">
    <property type="protein sequence ID" value="NDV41702.1"/>
    <property type="molecule type" value="Genomic_DNA"/>
</dbReference>
<dbReference type="RefSeq" id="WP_163631491.1">
    <property type="nucleotide sequence ID" value="NZ_JAAAMI010000001.1"/>
</dbReference>
<keyword evidence="8" id="KW-1185">Reference proteome</keyword>
<dbReference type="PIRSF" id="PIRSF005859">
    <property type="entry name" value="PBR"/>
    <property type="match status" value="1"/>
</dbReference>
<feature type="transmembrane region" description="Helical" evidence="6">
    <location>
        <begin position="49"/>
        <end position="68"/>
    </location>
</feature>
<proteinExistence type="inferred from homology"/>
<keyword evidence="3 6" id="KW-0812">Transmembrane</keyword>
<dbReference type="GO" id="GO:0016020">
    <property type="term" value="C:membrane"/>
    <property type="evidence" value="ECO:0007669"/>
    <property type="project" value="UniProtKB-SubCell"/>
</dbReference>
<dbReference type="Pfam" id="PF03073">
    <property type="entry name" value="TspO_MBR"/>
    <property type="match status" value="1"/>
</dbReference>
<feature type="transmembrane region" description="Helical" evidence="6">
    <location>
        <begin position="132"/>
        <end position="154"/>
    </location>
</feature>
<name>A0A6I5KT31_9FLAO</name>
<organism evidence="7 8">
    <name type="scientific">Flagellimonas sediminis</name>
    <dbReference type="NCBI Taxonomy" id="2696468"/>
    <lineage>
        <taxon>Bacteria</taxon>
        <taxon>Pseudomonadati</taxon>
        <taxon>Bacteroidota</taxon>
        <taxon>Flavobacteriia</taxon>
        <taxon>Flavobacteriales</taxon>
        <taxon>Flavobacteriaceae</taxon>
        <taxon>Flagellimonas</taxon>
    </lineage>
</organism>
<dbReference type="InterPro" id="IPR038330">
    <property type="entry name" value="TspO/MBR-related_sf"/>
</dbReference>
<comment type="caution">
    <text evidence="7">The sequence shown here is derived from an EMBL/GenBank/DDBJ whole genome shotgun (WGS) entry which is preliminary data.</text>
</comment>
<reference evidence="7 8" key="1">
    <citation type="submission" date="2020-01" db="EMBL/GenBank/DDBJ databases">
        <title>Muricauda sediminis sp.nov. 40Bstr401.</title>
        <authorList>
            <person name="Xue Z."/>
            <person name="Zhu S."/>
            <person name="Ren N."/>
            <person name="Chen T."/>
            <person name="Chen X."/>
            <person name="Chen J."/>
            <person name="Yang J."/>
        </authorList>
    </citation>
    <scope>NUCLEOTIDE SEQUENCE [LARGE SCALE GENOMIC DNA]</scope>
    <source>
        <strain evidence="7 8">40Bstr401</strain>
    </source>
</reference>
<keyword evidence="5 6" id="KW-0472">Membrane</keyword>
<dbReference type="FunFam" id="1.20.1260.100:FF:000001">
    <property type="entry name" value="translocator protein 2"/>
    <property type="match status" value="1"/>
</dbReference>
<gene>
    <name evidence="7" type="ORF">GTK07_00075</name>
</gene>
<evidence type="ECO:0000313" key="8">
    <source>
        <dbReference type="Proteomes" id="UP000468707"/>
    </source>
</evidence>
<comment type="subcellular location">
    <subcellularLocation>
        <location evidence="1">Membrane</location>
        <topology evidence="1">Multi-pass membrane protein</topology>
    </subcellularLocation>
</comment>
<dbReference type="PANTHER" id="PTHR10057:SF0">
    <property type="entry name" value="TRANSLOCATOR PROTEIN"/>
    <property type="match status" value="1"/>
</dbReference>
<evidence type="ECO:0000313" key="7">
    <source>
        <dbReference type="EMBL" id="NDV41702.1"/>
    </source>
</evidence>
<dbReference type="CDD" id="cd15904">
    <property type="entry name" value="TSPO_MBR"/>
    <property type="match status" value="1"/>
</dbReference>
<evidence type="ECO:0000256" key="4">
    <source>
        <dbReference type="ARBA" id="ARBA00022989"/>
    </source>
</evidence>
<dbReference type="GO" id="GO:0033013">
    <property type="term" value="P:tetrapyrrole metabolic process"/>
    <property type="evidence" value="ECO:0007669"/>
    <property type="project" value="UniProtKB-ARBA"/>
</dbReference>
<dbReference type="InterPro" id="IPR004307">
    <property type="entry name" value="TspO_MBR"/>
</dbReference>
<keyword evidence="4 6" id="KW-1133">Transmembrane helix</keyword>
<accession>A0A6I5KT31</accession>